<dbReference type="AlphaFoldDB" id="R6I7H7"/>
<dbReference type="STRING" id="1262914.BN533_01170"/>
<evidence type="ECO:0000256" key="3">
    <source>
        <dbReference type="ARBA" id="ARBA00022989"/>
    </source>
</evidence>
<keyword evidence="2" id="KW-0812">Transmembrane</keyword>
<evidence type="ECO:0000256" key="2">
    <source>
        <dbReference type="ARBA" id="ARBA00022692"/>
    </source>
</evidence>
<comment type="subcellular location">
    <subcellularLocation>
        <location evidence="1">Membrane</location>
        <topology evidence="1">Multi-pass membrane protein</topology>
    </subcellularLocation>
</comment>
<name>R6I7H7_9FIRM</name>
<accession>R6I7H7</accession>
<protein>
    <submittedName>
        <fullName evidence="6">O-antigen polymerase</fullName>
    </submittedName>
</protein>
<evidence type="ECO:0000256" key="1">
    <source>
        <dbReference type="ARBA" id="ARBA00004141"/>
    </source>
</evidence>
<gene>
    <name evidence="6" type="ORF">BN533_01170</name>
</gene>
<dbReference type="eggNOG" id="COG3307">
    <property type="taxonomic scope" value="Bacteria"/>
</dbReference>
<proteinExistence type="predicted"/>
<dbReference type="InterPro" id="IPR051533">
    <property type="entry name" value="WaaL-like"/>
</dbReference>
<keyword evidence="4" id="KW-0472">Membrane</keyword>
<dbReference type="InterPro" id="IPR007016">
    <property type="entry name" value="O-antigen_ligase-rel_domated"/>
</dbReference>
<dbReference type="Pfam" id="PF04932">
    <property type="entry name" value="Wzy_C"/>
    <property type="match status" value="1"/>
</dbReference>
<keyword evidence="3" id="KW-1133">Transmembrane helix</keyword>
<reference evidence="6" key="1">
    <citation type="submission" date="2012-11" db="EMBL/GenBank/DDBJ databases">
        <title>Dependencies among metagenomic species, viruses, plasmids and units of genetic variation.</title>
        <authorList>
            <person name="Nielsen H.B."/>
            <person name="Almeida M."/>
            <person name="Juncker A.S."/>
            <person name="Rasmussen S."/>
            <person name="Li J."/>
            <person name="Sunagawa S."/>
            <person name="Plichta D."/>
            <person name="Gautier L."/>
            <person name="Le Chatelier E."/>
            <person name="Peletier E."/>
            <person name="Bonde I."/>
            <person name="Nielsen T."/>
            <person name="Manichanh C."/>
            <person name="Arumugam M."/>
            <person name="Batto J."/>
            <person name="Santos M.B.Q.D."/>
            <person name="Blom N."/>
            <person name="Borruel N."/>
            <person name="Burgdorf K.S."/>
            <person name="Boumezbeur F."/>
            <person name="Casellas F."/>
            <person name="Dore J."/>
            <person name="Guarner F."/>
            <person name="Hansen T."/>
            <person name="Hildebrand F."/>
            <person name="Kaas R.S."/>
            <person name="Kennedy S."/>
            <person name="Kristiansen K."/>
            <person name="Kultima J.R."/>
            <person name="Leonard P."/>
            <person name="Levenez F."/>
            <person name="Lund O."/>
            <person name="Moumen B."/>
            <person name="Le Paslier D."/>
            <person name="Pons N."/>
            <person name="Pedersen O."/>
            <person name="Prifti E."/>
            <person name="Qin J."/>
            <person name="Raes J."/>
            <person name="Tap J."/>
            <person name="Tims S."/>
            <person name="Ussery D.W."/>
            <person name="Yamada T."/>
            <person name="MetaHit consortium"/>
            <person name="Renault P."/>
            <person name="Sicheritz-Ponten T."/>
            <person name="Bork P."/>
            <person name="Wang J."/>
            <person name="Brunak S."/>
            <person name="Ehrlich S.D."/>
        </authorList>
    </citation>
    <scope>NUCLEOTIDE SEQUENCE [LARGE SCALE GENOMIC DNA]</scope>
</reference>
<dbReference type="EMBL" id="CBDS010000073">
    <property type="protein sequence ID" value="CDB46113.1"/>
    <property type="molecule type" value="Genomic_DNA"/>
</dbReference>
<sequence length="397" mass="45568">MLIYRKVLQILRLLCLFLLPIGIMLHEMNFTNGILYLAFFICVLNFKKDKERWQNFERKFLFLIICFCVGLLASNYYSTDFAVSMKWARRYCYWILPGIAIYGLWIRENIGRYLFVSGLALGGIILCAYAGYQDIVLGLNRSGSMSTGPNSFSAIIALAAPFVLLNIPNLLINIVNWLIFWSGIVISQSRGSFLALAFVSLVYCFNELRIRWSFTWRQMIALLLSIVALGSLLFIMDDEPKTKPGILQRLSNTSKISGDDERILLWGSSLNMIKDFPVHGVGLRQFNDIYINGNYINVKAREPHLDSPHNIILHYLTEMGLIGTVPLMALFVYIVYWSAKNRGNLMARAMLYAVAALFINNMVDYQFIVKQYYQLFWCLLGGTIADVYLQKEKFIRG</sequence>
<dbReference type="GO" id="GO:0016020">
    <property type="term" value="C:membrane"/>
    <property type="evidence" value="ECO:0007669"/>
    <property type="project" value="UniProtKB-SubCell"/>
</dbReference>
<evidence type="ECO:0000313" key="6">
    <source>
        <dbReference type="EMBL" id="CDB46113.1"/>
    </source>
</evidence>
<organism evidence="6">
    <name type="scientific">Phascolarctobacterium faecium</name>
    <dbReference type="NCBI Taxonomy" id="33025"/>
    <lineage>
        <taxon>Bacteria</taxon>
        <taxon>Bacillati</taxon>
        <taxon>Bacillota</taxon>
        <taxon>Negativicutes</taxon>
        <taxon>Acidaminococcales</taxon>
        <taxon>Acidaminococcaceae</taxon>
        <taxon>Phascolarctobacterium</taxon>
    </lineage>
</organism>
<dbReference type="PANTHER" id="PTHR37422">
    <property type="entry name" value="TEICHURONIC ACID BIOSYNTHESIS PROTEIN TUAE"/>
    <property type="match status" value="1"/>
</dbReference>
<feature type="domain" description="O-antigen ligase-related" evidence="5">
    <location>
        <begin position="178"/>
        <end position="326"/>
    </location>
</feature>
<dbReference type="HOGENOM" id="CLU_694167_0_0_9"/>
<dbReference type="RefSeq" id="WP_021718070.1">
    <property type="nucleotide sequence ID" value="NZ_CAUEDM010000005.1"/>
</dbReference>
<evidence type="ECO:0000259" key="5">
    <source>
        <dbReference type="Pfam" id="PF04932"/>
    </source>
</evidence>
<comment type="caution">
    <text evidence="6">The sequence shown here is derived from an EMBL/GenBank/DDBJ whole genome shotgun (WGS) entry which is preliminary data.</text>
</comment>
<dbReference type="PANTHER" id="PTHR37422:SF13">
    <property type="entry name" value="LIPOPOLYSACCHARIDE BIOSYNTHESIS PROTEIN PA4999-RELATED"/>
    <property type="match status" value="1"/>
</dbReference>
<evidence type="ECO:0000256" key="4">
    <source>
        <dbReference type="ARBA" id="ARBA00023136"/>
    </source>
</evidence>